<dbReference type="KEGG" id="haby:HLVA_18150"/>
<dbReference type="AlphaFoldDB" id="A0AAU9DCM3"/>
<evidence type="ECO:0000313" key="3">
    <source>
        <dbReference type="Proteomes" id="UP001321582"/>
    </source>
</evidence>
<proteinExistence type="predicted"/>
<dbReference type="Proteomes" id="UP001321582">
    <property type="component" value="Chromosome"/>
</dbReference>
<evidence type="ECO:0000313" key="2">
    <source>
        <dbReference type="EMBL" id="BDU51246.1"/>
    </source>
</evidence>
<reference evidence="2 3" key="1">
    <citation type="submission" date="2022-11" db="EMBL/GenBank/DDBJ databases">
        <title>Haliovirga abyssi gen. nov., sp. nov., a mesophilic fermentative bacterium isolated from the Iheya North hydrothermal field and the proposal of Haliovirgaceae fam. nov.</title>
        <authorList>
            <person name="Miyazaki U."/>
            <person name="Tame A."/>
            <person name="Miyazaki J."/>
            <person name="Takai K."/>
            <person name="Sawayama S."/>
            <person name="Kitajima M."/>
            <person name="Okamoto A."/>
            <person name="Nakagawa S."/>
        </authorList>
    </citation>
    <scope>NUCLEOTIDE SEQUENCE [LARGE SCALE GENOMIC DNA]</scope>
    <source>
        <strain evidence="2 3">IC12</strain>
    </source>
</reference>
<organism evidence="2 3">
    <name type="scientific">Haliovirga abyssi</name>
    <dbReference type="NCBI Taxonomy" id="2996794"/>
    <lineage>
        <taxon>Bacteria</taxon>
        <taxon>Fusobacteriati</taxon>
        <taxon>Fusobacteriota</taxon>
        <taxon>Fusobacteriia</taxon>
        <taxon>Fusobacteriales</taxon>
        <taxon>Haliovirgaceae</taxon>
        <taxon>Haliovirga</taxon>
    </lineage>
</organism>
<protein>
    <submittedName>
        <fullName evidence="2">Uncharacterized protein</fullName>
    </submittedName>
</protein>
<sequence length="280" mass="31645">MVNVMSESSGSAKTTDKELLVFSNLANLDWQFVNLTLNERGRKSRTNKLKDLLTPESFVREYDDKKTSKKIGKYIYGYQNGKLDKTQALIEMRKSAGIGMEYLSKLDSVGKFLGEWEVIYGGDKYKIVSEYLTKNMSDYVDVFSEALSKALEKLEEKEKEEIKKRISEQLDSDSKQDLYDLLKALENKNTAKINKLKEKITKNLLKLPNRDEVEKANNTIQALEIGMFIVANVPGNIMPAFLSSKVGGEGAKFFGSGLKVLLKESLEGALDFPKYIKKCS</sequence>
<gene>
    <name evidence="2" type="ORF">HLVA_18150</name>
</gene>
<dbReference type="EMBL" id="AP027059">
    <property type="protein sequence ID" value="BDU51246.1"/>
    <property type="molecule type" value="Genomic_DNA"/>
</dbReference>
<dbReference type="RefSeq" id="WP_307904097.1">
    <property type="nucleotide sequence ID" value="NZ_AP027059.1"/>
</dbReference>
<name>A0AAU9DCM3_9FUSO</name>
<keyword evidence="1" id="KW-0175">Coiled coil</keyword>
<accession>A0AAU9DCM3</accession>
<keyword evidence="3" id="KW-1185">Reference proteome</keyword>
<feature type="coiled-coil region" evidence="1">
    <location>
        <begin position="140"/>
        <end position="202"/>
    </location>
</feature>
<evidence type="ECO:0000256" key="1">
    <source>
        <dbReference type="SAM" id="Coils"/>
    </source>
</evidence>